<reference evidence="3" key="1">
    <citation type="journal article" date="2007" name="J. Bacteriol.">
        <title>Comparative genome analysis of four magnetotactic bacteria reveals a complex set of group-specific genes implicated in magnetosome biomineralization and function.</title>
        <authorList>
            <person name="Richter M."/>
            <person name="Kube M."/>
            <person name="Bazylinski D.A."/>
            <person name="Lombardot T."/>
            <person name="Gloeckner F.O."/>
            <person name="Reinhardt R."/>
            <person name="Schueler D."/>
        </authorList>
    </citation>
    <scope>NUCLEOTIDE SEQUENCE</scope>
    <source>
        <strain evidence="3">MSR-1</strain>
    </source>
</reference>
<keyword evidence="1" id="KW-1133">Transmembrane helix</keyword>
<proteinExistence type="predicted"/>
<sequence length="413" mass="45081">MWKFVRNIWIRLPVDGSGIFGSWGRSTAARIRSVTASRLWRNRVPSWALPILVPVVRMAWLIACPAFAVKAVRRSRSTFCLGTWCKLTADGWFRGLHPVDSANPEIPNELVTSCAVEGLGERHWIRLWSVLGSRGDQALAKDKLAMAESLGKVGVPTPRLLAELPRGGAVRLGAWSGDDRVFIKPRHGSRAQGTLSLRQTTDPNVVLVSRGRFPTRIMPREAVEGALTKLAETDTLVVQEFLNASPEMSDLSADAPVELRLTTARAPGCAARVIAASAKIQPPGYHSATTLNIGLMIPVDPESGVMGSGFYLRAPGESFPYVPWNNSPIKGRALHSFARAVDLVEAGSRLLPDLPVIGWDVVLSDRGPVVLEANTGLSWNFIHLWHGSKKAASPLMPLVLAWLDRFAPLPRSR</sequence>
<dbReference type="RefSeq" id="WP_106001521.1">
    <property type="nucleotide sequence ID" value="NZ_CP027527.1"/>
</dbReference>
<name>A4TZ19_9PROT</name>
<feature type="transmembrane region" description="Helical" evidence="1">
    <location>
        <begin position="47"/>
        <end position="69"/>
    </location>
</feature>
<dbReference type="InterPro" id="IPR039523">
    <property type="entry name" value="RimK-rel_E_lig_ATP-grasp"/>
</dbReference>
<keyword evidence="1" id="KW-0472">Membrane</keyword>
<protein>
    <recommendedName>
        <fullName evidence="2">Alpha-L-glutamate ligase-related protein ATP-grasp domain-containing protein</fullName>
    </recommendedName>
</protein>
<keyword evidence="1" id="KW-0812">Transmembrane</keyword>
<evidence type="ECO:0000256" key="1">
    <source>
        <dbReference type="SAM" id="Phobius"/>
    </source>
</evidence>
<accession>A4TZ19</accession>
<organism evidence="3">
    <name type="scientific">Magnetospirillum gryphiswaldense</name>
    <dbReference type="NCBI Taxonomy" id="55518"/>
    <lineage>
        <taxon>Bacteria</taxon>
        <taxon>Pseudomonadati</taxon>
        <taxon>Pseudomonadota</taxon>
        <taxon>Alphaproteobacteria</taxon>
        <taxon>Rhodospirillales</taxon>
        <taxon>Rhodospirillaceae</taxon>
        <taxon>Magnetospirillum</taxon>
    </lineage>
</organism>
<gene>
    <name evidence="3" type="ORF">MGR_1533</name>
</gene>
<evidence type="ECO:0000259" key="2">
    <source>
        <dbReference type="Pfam" id="PF14397"/>
    </source>
</evidence>
<evidence type="ECO:0000313" key="3">
    <source>
        <dbReference type="EMBL" id="CAM75876.1"/>
    </source>
</evidence>
<dbReference type="AlphaFoldDB" id="A4TZ19"/>
<dbReference type="Pfam" id="PF14397">
    <property type="entry name" value="ATPgrasp_ST"/>
    <property type="match status" value="1"/>
</dbReference>
<feature type="domain" description="Alpha-L-glutamate ligase-related protein ATP-grasp" evidence="2">
    <location>
        <begin position="138"/>
        <end position="382"/>
    </location>
</feature>
<dbReference type="EMBL" id="CU459003">
    <property type="protein sequence ID" value="CAM75876.1"/>
    <property type="molecule type" value="Genomic_DNA"/>
</dbReference>